<dbReference type="OrthoDB" id="1921208at2759"/>
<dbReference type="Gene3D" id="2.60.40.420">
    <property type="entry name" value="Cupredoxins - blue copper proteins"/>
    <property type="match status" value="1"/>
</dbReference>
<evidence type="ECO:0000256" key="2">
    <source>
        <dbReference type="SAM" id="SignalP"/>
    </source>
</evidence>
<dbReference type="Proteomes" id="UP000886653">
    <property type="component" value="Unassembled WGS sequence"/>
</dbReference>
<dbReference type="PANTHER" id="PTHR34883:SF15">
    <property type="entry name" value="EXTRACELLULAR SERINE-RICH PROTEIN"/>
    <property type="match status" value="1"/>
</dbReference>
<keyword evidence="2" id="KW-0732">Signal</keyword>
<reference evidence="3" key="1">
    <citation type="submission" date="2013-11" db="EMBL/GenBank/DDBJ databases">
        <title>Genome sequence of the fusiform rust pathogen reveals effectors for host alternation and coevolution with pine.</title>
        <authorList>
            <consortium name="DOE Joint Genome Institute"/>
            <person name="Smith K."/>
            <person name="Pendleton A."/>
            <person name="Kubisiak T."/>
            <person name="Anderson C."/>
            <person name="Salamov A."/>
            <person name="Aerts A."/>
            <person name="Riley R."/>
            <person name="Clum A."/>
            <person name="Lindquist E."/>
            <person name="Ence D."/>
            <person name="Campbell M."/>
            <person name="Kronenberg Z."/>
            <person name="Feau N."/>
            <person name="Dhillon B."/>
            <person name="Hamelin R."/>
            <person name="Burleigh J."/>
            <person name="Smith J."/>
            <person name="Yandell M."/>
            <person name="Nelson C."/>
            <person name="Grigoriev I."/>
            <person name="Davis J."/>
        </authorList>
    </citation>
    <scope>NUCLEOTIDE SEQUENCE</scope>
    <source>
        <strain evidence="3">G11</strain>
    </source>
</reference>
<proteinExistence type="predicted"/>
<gene>
    <name evidence="3" type="ORF">CROQUDRAFT_653687</name>
</gene>
<evidence type="ECO:0008006" key="5">
    <source>
        <dbReference type="Google" id="ProtNLM"/>
    </source>
</evidence>
<sequence length="238" mass="24213">MRSFIFTTSALLTHALAADYRVTLGISQLTGQVGIGFDPNRIVPAAGDTITFTWSIPSYIQNPPTGSYSAVQGSYGSPCQPLAGGFDSGVHTTAPESAGSATQMVFQVKDTQPLYFYSSVGDQCKQGMVLGVNSAASGDGSVESYIIAAGGNPYPDTNSTQTTTPATNSTQTTTPATNSSTKTNSSTITSTNNSTSKTTTPITASNATASARANSAFGMVAPQGLAVAIGLIASACAY</sequence>
<feature type="chain" id="PRO_5040301094" description="Extracellular serine-rich protein" evidence="2">
    <location>
        <begin position="18"/>
        <end position="238"/>
    </location>
</feature>
<dbReference type="CDD" id="cd00920">
    <property type="entry name" value="Cupredoxin"/>
    <property type="match status" value="1"/>
</dbReference>
<dbReference type="AlphaFoldDB" id="A0A9P6NSF7"/>
<name>A0A9P6NSF7_9BASI</name>
<dbReference type="EMBL" id="MU167228">
    <property type="protein sequence ID" value="KAG0149389.1"/>
    <property type="molecule type" value="Genomic_DNA"/>
</dbReference>
<keyword evidence="4" id="KW-1185">Reference proteome</keyword>
<evidence type="ECO:0000256" key="1">
    <source>
        <dbReference type="SAM" id="MobiDB-lite"/>
    </source>
</evidence>
<dbReference type="InterPro" id="IPR008972">
    <property type="entry name" value="Cupredoxin"/>
</dbReference>
<evidence type="ECO:0000313" key="3">
    <source>
        <dbReference type="EMBL" id="KAG0149389.1"/>
    </source>
</evidence>
<dbReference type="InterPro" id="IPR052953">
    <property type="entry name" value="Ser-rich/MCO-related"/>
</dbReference>
<feature type="region of interest" description="Disordered" evidence="1">
    <location>
        <begin position="152"/>
        <end position="201"/>
    </location>
</feature>
<dbReference type="SUPFAM" id="SSF49503">
    <property type="entry name" value="Cupredoxins"/>
    <property type="match status" value="1"/>
</dbReference>
<feature type="signal peptide" evidence="2">
    <location>
        <begin position="1"/>
        <end position="17"/>
    </location>
</feature>
<evidence type="ECO:0000313" key="4">
    <source>
        <dbReference type="Proteomes" id="UP000886653"/>
    </source>
</evidence>
<accession>A0A9P6NSF7</accession>
<organism evidence="3 4">
    <name type="scientific">Cronartium quercuum f. sp. fusiforme G11</name>
    <dbReference type="NCBI Taxonomy" id="708437"/>
    <lineage>
        <taxon>Eukaryota</taxon>
        <taxon>Fungi</taxon>
        <taxon>Dikarya</taxon>
        <taxon>Basidiomycota</taxon>
        <taxon>Pucciniomycotina</taxon>
        <taxon>Pucciniomycetes</taxon>
        <taxon>Pucciniales</taxon>
        <taxon>Coleosporiaceae</taxon>
        <taxon>Cronartium</taxon>
    </lineage>
</organism>
<dbReference type="PANTHER" id="PTHR34883">
    <property type="entry name" value="SERINE-RICH PROTEIN, PUTATIVE-RELATED-RELATED"/>
    <property type="match status" value="1"/>
</dbReference>
<comment type="caution">
    <text evidence="3">The sequence shown here is derived from an EMBL/GenBank/DDBJ whole genome shotgun (WGS) entry which is preliminary data.</text>
</comment>
<feature type="compositionally biased region" description="Low complexity" evidence="1">
    <location>
        <begin position="157"/>
        <end position="201"/>
    </location>
</feature>
<protein>
    <recommendedName>
        <fullName evidence="5">Extracellular serine-rich protein</fullName>
    </recommendedName>
</protein>